<dbReference type="GO" id="GO:0006508">
    <property type="term" value="P:proteolysis"/>
    <property type="evidence" value="ECO:0007669"/>
    <property type="project" value="InterPro"/>
</dbReference>
<feature type="domain" description="Peptidase M12A" evidence="2">
    <location>
        <begin position="189"/>
        <end position="247"/>
    </location>
</feature>
<dbReference type="SUPFAM" id="SSF55486">
    <property type="entry name" value="Metalloproteases ('zincins'), catalytic domain"/>
    <property type="match status" value="1"/>
</dbReference>
<reference evidence="3" key="1">
    <citation type="submission" date="2022-06" db="EMBL/GenBank/DDBJ databases">
        <title>Complete genome sequences of two strains of the flax pathogen Septoria linicola.</title>
        <authorList>
            <person name="Lapalu N."/>
            <person name="Simon A."/>
            <person name="Demenou B."/>
            <person name="Paumier D."/>
            <person name="Guillot M.-P."/>
            <person name="Gout L."/>
            <person name="Valade R."/>
        </authorList>
    </citation>
    <scope>NUCLEOTIDE SEQUENCE</scope>
    <source>
        <strain evidence="3">SE15195</strain>
    </source>
</reference>
<protein>
    <submittedName>
        <fullName evidence="3">Peptidase M12A, metallopeptidase, catalytic domain superfamily</fullName>
    </submittedName>
</protein>
<feature type="signal peptide" evidence="1">
    <location>
        <begin position="1"/>
        <end position="21"/>
    </location>
</feature>
<evidence type="ECO:0000313" key="3">
    <source>
        <dbReference type="EMBL" id="USW54586.1"/>
    </source>
</evidence>
<dbReference type="EMBL" id="CP099423">
    <property type="protein sequence ID" value="USW54586.1"/>
    <property type="molecule type" value="Genomic_DNA"/>
</dbReference>
<dbReference type="OrthoDB" id="291007at2759"/>
<proteinExistence type="predicted"/>
<sequence>MSRRVVEICFLAMVLAHITLSCPGPATFQSSHTRNTLRTRWYSVSIPGKSEDRTINVWPQSEPPQCEDMQDHNGKINKQHIQAVRYCDVTQADYDTLHETVEAGISAWDIAAQQSSLRIYSALGSLGNPHKLSICGQSGVKPDALHISDVTGKDMPTWTTVGYESAEVYGNRPGRHSLTFERTGNKEVDTRVMTHELGHAAGLEHEHARPDSKDHIIFECENLRNYDQVLKLVGAKRMKEICTDYEIAKQYAEAP</sequence>
<keyword evidence="1" id="KW-0732">Signal</keyword>
<dbReference type="Gene3D" id="3.40.390.10">
    <property type="entry name" value="Collagenase (Catalytic Domain)"/>
    <property type="match status" value="1"/>
</dbReference>
<evidence type="ECO:0000313" key="4">
    <source>
        <dbReference type="Proteomes" id="UP001056384"/>
    </source>
</evidence>
<dbReference type="Pfam" id="PF01400">
    <property type="entry name" value="Astacin"/>
    <property type="match status" value="1"/>
</dbReference>
<accession>A0A9Q9EK97</accession>
<dbReference type="PROSITE" id="PS51257">
    <property type="entry name" value="PROKAR_LIPOPROTEIN"/>
    <property type="match status" value="1"/>
</dbReference>
<evidence type="ECO:0000256" key="1">
    <source>
        <dbReference type="SAM" id="SignalP"/>
    </source>
</evidence>
<organism evidence="3 4">
    <name type="scientific">Septoria linicola</name>
    <dbReference type="NCBI Taxonomy" id="215465"/>
    <lineage>
        <taxon>Eukaryota</taxon>
        <taxon>Fungi</taxon>
        <taxon>Dikarya</taxon>
        <taxon>Ascomycota</taxon>
        <taxon>Pezizomycotina</taxon>
        <taxon>Dothideomycetes</taxon>
        <taxon>Dothideomycetidae</taxon>
        <taxon>Mycosphaerellales</taxon>
        <taxon>Mycosphaerellaceae</taxon>
        <taxon>Septoria</taxon>
    </lineage>
</organism>
<evidence type="ECO:0000259" key="2">
    <source>
        <dbReference type="Pfam" id="PF01400"/>
    </source>
</evidence>
<dbReference type="Proteomes" id="UP001056384">
    <property type="component" value="Chromosome 6"/>
</dbReference>
<dbReference type="InterPro" id="IPR024079">
    <property type="entry name" value="MetalloPept_cat_dom_sf"/>
</dbReference>
<name>A0A9Q9EK97_9PEZI</name>
<dbReference type="GO" id="GO:0004222">
    <property type="term" value="F:metalloendopeptidase activity"/>
    <property type="evidence" value="ECO:0007669"/>
    <property type="project" value="InterPro"/>
</dbReference>
<dbReference type="InterPro" id="IPR001506">
    <property type="entry name" value="Peptidase_M12A"/>
</dbReference>
<gene>
    <name evidence="3" type="ORF">Slin15195_G079050</name>
</gene>
<keyword evidence="4" id="KW-1185">Reference proteome</keyword>
<dbReference type="AlphaFoldDB" id="A0A9Q9EK97"/>
<feature type="chain" id="PRO_5040157737" evidence="1">
    <location>
        <begin position="22"/>
        <end position="255"/>
    </location>
</feature>